<evidence type="ECO:0000313" key="2">
    <source>
        <dbReference type="EMBL" id="AEI48907.1"/>
    </source>
</evidence>
<protein>
    <submittedName>
        <fullName evidence="2">Uncharacterized protein</fullName>
    </submittedName>
</protein>
<sequence>MKLLWYILGITGLGLTIIPAIMVFNGALTSEVNKNYMTAGMFLWFVAATKLIKR</sequence>
<keyword evidence="3" id="KW-1185">Reference proteome</keyword>
<dbReference type="Proteomes" id="UP000000493">
    <property type="component" value="Chromosome"/>
</dbReference>
<feature type="transmembrane region" description="Helical" evidence="1">
    <location>
        <begin position="5"/>
        <end position="24"/>
    </location>
</feature>
<evidence type="ECO:0000256" key="1">
    <source>
        <dbReference type="SAM" id="Phobius"/>
    </source>
</evidence>
<proteinExistence type="predicted"/>
<dbReference type="EMBL" id="CP002859">
    <property type="protein sequence ID" value="AEI48907.1"/>
    <property type="molecule type" value="Genomic_DNA"/>
</dbReference>
<dbReference type="KEGG" id="rsi:Runsl_2503"/>
<gene>
    <name evidence="2" type="ordered locus">Runsl_2503</name>
</gene>
<reference evidence="2 3" key="2">
    <citation type="journal article" date="2012" name="Stand. Genomic Sci.">
        <title>Complete genome sequence of the aquatic bacterium Runella slithyformis type strain (LSU 4(T)).</title>
        <authorList>
            <person name="Copeland A."/>
            <person name="Zhang X."/>
            <person name="Misra M."/>
            <person name="Lapidus A."/>
            <person name="Nolan M."/>
            <person name="Lucas S."/>
            <person name="Deshpande S."/>
            <person name="Cheng J.F."/>
            <person name="Tapia R."/>
            <person name="Goodwin L.A."/>
            <person name="Pitluck S."/>
            <person name="Liolios K."/>
            <person name="Pagani I."/>
            <person name="Ivanova N."/>
            <person name="Mikhailova N."/>
            <person name="Pati A."/>
            <person name="Chen A."/>
            <person name="Palaniappan K."/>
            <person name="Land M."/>
            <person name="Hauser L."/>
            <person name="Pan C."/>
            <person name="Jeffries C.D."/>
            <person name="Detter J.C."/>
            <person name="Brambilla E.M."/>
            <person name="Rohde M."/>
            <person name="Djao O.D."/>
            <person name="Goker M."/>
            <person name="Sikorski J."/>
            <person name="Tindall B.J."/>
            <person name="Woyke T."/>
            <person name="Bristow J."/>
            <person name="Eisen J.A."/>
            <person name="Markowitz V."/>
            <person name="Hugenholtz P."/>
            <person name="Kyrpides N.C."/>
            <person name="Klenk H.P."/>
            <person name="Mavromatis K."/>
        </authorList>
    </citation>
    <scope>NUCLEOTIDE SEQUENCE [LARGE SCALE GENOMIC DNA]</scope>
    <source>
        <strain evidence="3">ATCC 29530 / DSM 19594 / LMG 11500 / NCIMB 11436 / LSU 4</strain>
    </source>
</reference>
<organism evidence="2 3">
    <name type="scientific">Runella slithyformis (strain ATCC 29530 / DSM 19594 / LMG 11500 / NCIMB 11436 / LSU 4)</name>
    <dbReference type="NCBI Taxonomy" id="761193"/>
    <lineage>
        <taxon>Bacteria</taxon>
        <taxon>Pseudomonadati</taxon>
        <taxon>Bacteroidota</taxon>
        <taxon>Cytophagia</taxon>
        <taxon>Cytophagales</taxon>
        <taxon>Spirosomataceae</taxon>
        <taxon>Runella</taxon>
    </lineage>
</organism>
<keyword evidence="1" id="KW-0472">Membrane</keyword>
<name>A0A7U3ZKN4_RUNSL</name>
<dbReference type="RefSeq" id="WP_013928218.1">
    <property type="nucleotide sequence ID" value="NC_015703.1"/>
</dbReference>
<evidence type="ECO:0000313" key="3">
    <source>
        <dbReference type="Proteomes" id="UP000000493"/>
    </source>
</evidence>
<keyword evidence="1" id="KW-0812">Transmembrane</keyword>
<keyword evidence="1" id="KW-1133">Transmembrane helix</keyword>
<accession>A0A7U3ZKN4</accession>
<reference evidence="3" key="1">
    <citation type="submission" date="2011-06" db="EMBL/GenBank/DDBJ databases">
        <title>The complete genome of chromosome of Runella slithyformis DSM 19594.</title>
        <authorList>
            <consortium name="US DOE Joint Genome Institute (JGI-PGF)"/>
            <person name="Lucas S."/>
            <person name="Han J."/>
            <person name="Lapidus A."/>
            <person name="Bruce D."/>
            <person name="Goodwin L."/>
            <person name="Pitluck S."/>
            <person name="Peters L."/>
            <person name="Kyrpides N."/>
            <person name="Mavromatis K."/>
            <person name="Ivanova N."/>
            <person name="Ovchinnikova G."/>
            <person name="Zhang X."/>
            <person name="Misra M."/>
            <person name="Detter J.C."/>
            <person name="Tapia R."/>
            <person name="Han C."/>
            <person name="Land M."/>
            <person name="Hauser L."/>
            <person name="Markowitz V."/>
            <person name="Cheng J.-F."/>
            <person name="Hugenholtz P."/>
            <person name="Woyke T."/>
            <person name="Wu D."/>
            <person name="Tindall B."/>
            <person name="Faehrich R."/>
            <person name="Brambilla E."/>
            <person name="Klenk H.-P."/>
            <person name="Eisen J.A."/>
        </authorList>
    </citation>
    <scope>NUCLEOTIDE SEQUENCE [LARGE SCALE GENOMIC DNA]</scope>
    <source>
        <strain evidence="3">ATCC 29530 / DSM 19594 / LMG 11500 / NCIMB 11436 / LSU 4</strain>
    </source>
</reference>
<dbReference type="AlphaFoldDB" id="A0A7U3ZKN4"/>